<evidence type="ECO:0000256" key="6">
    <source>
        <dbReference type="ARBA" id="ARBA00022806"/>
    </source>
</evidence>
<keyword evidence="9" id="KW-0413">Isomerase</keyword>
<evidence type="ECO:0000256" key="4">
    <source>
        <dbReference type="ARBA" id="ARBA00022741"/>
    </source>
</evidence>
<dbReference type="InterPro" id="IPR007693">
    <property type="entry name" value="DNA_helicase_DnaB-like_N"/>
</dbReference>
<keyword evidence="6 12" id="KW-0347">Helicase</keyword>
<dbReference type="PROSITE" id="PS51199">
    <property type="entry name" value="SF4_HELICASE"/>
    <property type="match status" value="1"/>
</dbReference>
<comment type="catalytic activity">
    <reaction evidence="10 12">
        <text>ATP + H2O = ADP + phosphate + H(+)</text>
        <dbReference type="Rhea" id="RHEA:13065"/>
        <dbReference type="ChEBI" id="CHEBI:15377"/>
        <dbReference type="ChEBI" id="CHEBI:15378"/>
        <dbReference type="ChEBI" id="CHEBI:30616"/>
        <dbReference type="ChEBI" id="CHEBI:43474"/>
        <dbReference type="ChEBI" id="CHEBI:456216"/>
        <dbReference type="EC" id="5.6.2.3"/>
    </reaction>
</comment>
<evidence type="ECO:0000256" key="3">
    <source>
        <dbReference type="ARBA" id="ARBA00022705"/>
    </source>
</evidence>
<keyword evidence="7 12" id="KW-0067">ATP-binding</keyword>
<evidence type="ECO:0000256" key="7">
    <source>
        <dbReference type="ARBA" id="ARBA00022840"/>
    </source>
</evidence>
<feature type="domain" description="SF4 helicase" evidence="13">
    <location>
        <begin position="175"/>
        <end position="446"/>
    </location>
</feature>
<gene>
    <name evidence="14" type="primary">dnaB</name>
    <name evidence="14" type="ORF">JFN91_14125</name>
</gene>
<dbReference type="InterPro" id="IPR007692">
    <property type="entry name" value="DNA_helicase_DnaB"/>
</dbReference>
<evidence type="ECO:0000313" key="15">
    <source>
        <dbReference type="Proteomes" id="UP000614714"/>
    </source>
</evidence>
<evidence type="ECO:0000259" key="13">
    <source>
        <dbReference type="PROSITE" id="PS51199"/>
    </source>
</evidence>
<evidence type="ECO:0000256" key="11">
    <source>
        <dbReference type="NCBIfam" id="TIGR00665"/>
    </source>
</evidence>
<proteinExistence type="inferred from homology"/>
<keyword evidence="3 12" id="KW-0235">DNA replication</keyword>
<keyword evidence="8 12" id="KW-0238">DNA-binding</keyword>
<evidence type="ECO:0000256" key="12">
    <source>
        <dbReference type="RuleBase" id="RU362085"/>
    </source>
</evidence>
<dbReference type="PANTHER" id="PTHR30153:SF2">
    <property type="entry name" value="REPLICATIVE DNA HELICASE"/>
    <property type="match status" value="1"/>
</dbReference>
<dbReference type="NCBIfam" id="TIGR00665">
    <property type="entry name" value="DnaB"/>
    <property type="match status" value="1"/>
</dbReference>
<accession>A0ABS0YHI0</accession>
<evidence type="ECO:0000256" key="9">
    <source>
        <dbReference type="ARBA" id="ARBA00023235"/>
    </source>
</evidence>
<dbReference type="Gene3D" id="1.10.860.10">
    <property type="entry name" value="DNAb Helicase, Chain A"/>
    <property type="match status" value="1"/>
</dbReference>
<reference evidence="14 15" key="1">
    <citation type="submission" date="2020-12" db="EMBL/GenBank/DDBJ databases">
        <title>Geomonas sp. Red421, isolated from paddy soil.</title>
        <authorList>
            <person name="Xu Z."/>
            <person name="Zhang Z."/>
            <person name="Masuda Y."/>
            <person name="Itoh H."/>
            <person name="Senoo K."/>
        </authorList>
    </citation>
    <scope>NUCLEOTIDE SEQUENCE [LARGE SCALE GENOMIC DNA]</scope>
    <source>
        <strain evidence="14 15">Red421</strain>
    </source>
</reference>
<evidence type="ECO:0000256" key="2">
    <source>
        <dbReference type="ARBA" id="ARBA00022515"/>
    </source>
</evidence>
<comment type="function">
    <text evidence="12">The main replicative DNA helicase, it participates in initiation and elongation during chromosome replication. Travels ahead of the DNA replisome, separating dsDNA into templates for DNA synthesis. A processive ATP-dependent 5'-3' DNA helicase it has DNA-dependent ATPase activity.</text>
</comment>
<dbReference type="Pfam" id="PF03796">
    <property type="entry name" value="DnaB_C"/>
    <property type="match status" value="1"/>
</dbReference>
<keyword evidence="15" id="KW-1185">Reference proteome</keyword>
<dbReference type="EMBL" id="JAEMHL010000007">
    <property type="protein sequence ID" value="MBJ6751352.1"/>
    <property type="molecule type" value="Genomic_DNA"/>
</dbReference>
<evidence type="ECO:0000256" key="8">
    <source>
        <dbReference type="ARBA" id="ARBA00023125"/>
    </source>
</evidence>
<dbReference type="SUPFAM" id="SSF48024">
    <property type="entry name" value="N-terminal domain of DnaB helicase"/>
    <property type="match status" value="1"/>
</dbReference>
<dbReference type="InterPro" id="IPR036185">
    <property type="entry name" value="DNA_heli_DnaB-like_N_sf"/>
</dbReference>
<evidence type="ECO:0000256" key="10">
    <source>
        <dbReference type="ARBA" id="ARBA00048954"/>
    </source>
</evidence>
<name>A0ABS0YHI0_9BACT</name>
<keyword evidence="4 12" id="KW-0547">Nucleotide-binding</keyword>
<dbReference type="Gene3D" id="3.40.50.300">
    <property type="entry name" value="P-loop containing nucleotide triphosphate hydrolases"/>
    <property type="match status" value="1"/>
</dbReference>
<dbReference type="GO" id="GO:0003678">
    <property type="term" value="F:DNA helicase activity"/>
    <property type="evidence" value="ECO:0007669"/>
    <property type="project" value="UniProtKB-EC"/>
</dbReference>
<dbReference type="EC" id="5.6.2.3" evidence="11 12"/>
<dbReference type="Proteomes" id="UP000614714">
    <property type="component" value="Unassembled WGS sequence"/>
</dbReference>
<keyword evidence="2 12" id="KW-0639">Primosome</keyword>
<evidence type="ECO:0000256" key="5">
    <source>
        <dbReference type="ARBA" id="ARBA00022801"/>
    </source>
</evidence>
<dbReference type="InterPro" id="IPR016136">
    <property type="entry name" value="DNA_helicase_N/primase_C"/>
</dbReference>
<comment type="similarity">
    <text evidence="1 12">Belongs to the helicase family. DnaB subfamily.</text>
</comment>
<protein>
    <recommendedName>
        <fullName evidence="11 12">Replicative DNA helicase</fullName>
        <ecNumber evidence="11 12">5.6.2.3</ecNumber>
    </recommendedName>
</protein>
<dbReference type="SUPFAM" id="SSF52540">
    <property type="entry name" value="P-loop containing nucleoside triphosphate hydrolases"/>
    <property type="match status" value="1"/>
</dbReference>
<dbReference type="Pfam" id="PF00772">
    <property type="entry name" value="DnaB"/>
    <property type="match status" value="1"/>
</dbReference>
<evidence type="ECO:0000313" key="14">
    <source>
        <dbReference type="EMBL" id="MBJ6751352.1"/>
    </source>
</evidence>
<dbReference type="GO" id="GO:0016787">
    <property type="term" value="F:hydrolase activity"/>
    <property type="evidence" value="ECO:0007669"/>
    <property type="project" value="UniProtKB-KW"/>
</dbReference>
<dbReference type="InterPro" id="IPR007694">
    <property type="entry name" value="DNA_helicase_DnaB-like_C"/>
</dbReference>
<dbReference type="PANTHER" id="PTHR30153">
    <property type="entry name" value="REPLICATIVE DNA HELICASE DNAB"/>
    <property type="match status" value="1"/>
</dbReference>
<evidence type="ECO:0000256" key="1">
    <source>
        <dbReference type="ARBA" id="ARBA00008428"/>
    </source>
</evidence>
<keyword evidence="5 12" id="KW-0378">Hydrolase</keyword>
<organism evidence="14 15">
    <name type="scientific">Geomonas anaerohicana</name>
    <dbReference type="NCBI Taxonomy" id="2798583"/>
    <lineage>
        <taxon>Bacteria</taxon>
        <taxon>Pseudomonadati</taxon>
        <taxon>Thermodesulfobacteriota</taxon>
        <taxon>Desulfuromonadia</taxon>
        <taxon>Geobacterales</taxon>
        <taxon>Geobacteraceae</taxon>
        <taxon>Geomonas</taxon>
    </lineage>
</organism>
<sequence>MITERGLPPQNIEAEMSILGGILVENAAIATVDEFLTQEAFYREGHRQIFKAMAGLCNRNEPVDLVTLSTELARMGALEEVGGASYLATLVDFVPMAANIAFYCRIVAEKAQERRLIAKAQEAVRIIYDGGTLEKAVEKLEHAIQPAIEKRSTAPVGMGEAVRDAIRRIEKRYEAKGDVQGLPYGLPALDKATSGMHSGELIIIAGRPSMGKTALGVNILANACTSGKSALLFTLEMSRVDIVERLAAGHGIKYQNIRSGQLGDAEWSKLAKVMGNIYGWKLSIDDTPAIGLREMRAKAYRQKREGLDLIVIDYLQLMALSDPKISRVQGLGEISRGLKQLARELDISIVALAQLSRAVDARNDKRPIMSDLRDSGEIEQDADVILFPYRPAAYCEQCKNRTDDARHTYRVHQAKAEIIIEKQRAGERNISVAACWLGEYQRFEAI</sequence>
<dbReference type="CDD" id="cd00984">
    <property type="entry name" value="DnaB_C"/>
    <property type="match status" value="1"/>
</dbReference>
<comment type="caution">
    <text evidence="14">The sequence shown here is derived from an EMBL/GenBank/DDBJ whole genome shotgun (WGS) entry which is preliminary data.</text>
</comment>
<dbReference type="InterPro" id="IPR027417">
    <property type="entry name" value="P-loop_NTPase"/>
</dbReference>